<organism evidence="2 3">
    <name type="scientific">Eumeta variegata</name>
    <name type="common">Bagworm moth</name>
    <name type="synonym">Eumeta japonica</name>
    <dbReference type="NCBI Taxonomy" id="151549"/>
    <lineage>
        <taxon>Eukaryota</taxon>
        <taxon>Metazoa</taxon>
        <taxon>Ecdysozoa</taxon>
        <taxon>Arthropoda</taxon>
        <taxon>Hexapoda</taxon>
        <taxon>Insecta</taxon>
        <taxon>Pterygota</taxon>
        <taxon>Neoptera</taxon>
        <taxon>Endopterygota</taxon>
        <taxon>Lepidoptera</taxon>
        <taxon>Glossata</taxon>
        <taxon>Ditrysia</taxon>
        <taxon>Tineoidea</taxon>
        <taxon>Psychidae</taxon>
        <taxon>Oiketicinae</taxon>
        <taxon>Eumeta</taxon>
    </lineage>
</organism>
<dbReference type="AlphaFoldDB" id="A0A4C1Z2V9"/>
<dbReference type="EMBL" id="BGZK01001535">
    <property type="protein sequence ID" value="GBP81870.1"/>
    <property type="molecule type" value="Genomic_DNA"/>
</dbReference>
<evidence type="ECO:0000313" key="2">
    <source>
        <dbReference type="EMBL" id="GBP81870.1"/>
    </source>
</evidence>
<evidence type="ECO:0000256" key="1">
    <source>
        <dbReference type="SAM" id="MobiDB-lite"/>
    </source>
</evidence>
<accession>A0A4C1Z2V9</accession>
<feature type="compositionally biased region" description="Basic residues" evidence="1">
    <location>
        <begin position="42"/>
        <end position="55"/>
    </location>
</feature>
<sequence>MLRAMATSRTERCALPNWCLRIITLVIILAEDRDQNRNQERYRHRSGPRSDRHRPRSELGATLQPDEGPPSICIASRRTAAGYDTDVALPRNPSKHCVDAITNAGACPYVYMCVRVCTSVYVCVLLVYGHFEFLFELEINLTILSWSTLTWEDRVERSPDSRDWSCPLTPVATACFNLTKVKNSSIDLLVVTFEPGTTRSSPLAHSLTNQEHE</sequence>
<gene>
    <name evidence="2" type="ORF">EVAR_55070_1</name>
</gene>
<protein>
    <submittedName>
        <fullName evidence="2">Uncharacterized protein</fullName>
    </submittedName>
</protein>
<comment type="caution">
    <text evidence="2">The sequence shown here is derived from an EMBL/GenBank/DDBJ whole genome shotgun (WGS) entry which is preliminary data.</text>
</comment>
<keyword evidence="3" id="KW-1185">Reference proteome</keyword>
<feature type="region of interest" description="Disordered" evidence="1">
    <location>
        <begin position="37"/>
        <end position="71"/>
    </location>
</feature>
<dbReference type="Proteomes" id="UP000299102">
    <property type="component" value="Unassembled WGS sequence"/>
</dbReference>
<name>A0A4C1Z2V9_EUMVA</name>
<proteinExistence type="predicted"/>
<reference evidence="2 3" key="1">
    <citation type="journal article" date="2019" name="Commun. Biol.">
        <title>The bagworm genome reveals a unique fibroin gene that provides high tensile strength.</title>
        <authorList>
            <person name="Kono N."/>
            <person name="Nakamura H."/>
            <person name="Ohtoshi R."/>
            <person name="Tomita M."/>
            <person name="Numata K."/>
            <person name="Arakawa K."/>
        </authorList>
    </citation>
    <scope>NUCLEOTIDE SEQUENCE [LARGE SCALE GENOMIC DNA]</scope>
</reference>
<evidence type="ECO:0000313" key="3">
    <source>
        <dbReference type="Proteomes" id="UP000299102"/>
    </source>
</evidence>